<sequence>MKKYYFFLAIVSFSCSKDFDNRPEEKNSLSNKWTIEKQLENPLFSLWGINDCLYTVGGHRNEPDKAIIVSQENDEWITKENYEGEIVILDVEGNSCGEIYAVGSDGRLFSFNGDRWFTKTFENINFTNVSIINGKVYLSASNGFYLYRSNELVKILEEEVHFQDAWGDNDGNLYVVAFSGEKDFIFYTNGTDWRNMLEGSQLEGNFLSSIEGYNNEYIYASGSGGNLLFFNGEEWTKVLEDLGPVNDLKFFTGTTIYFTTGSTYNPGKIYSVNGGFYSLEYESTQAINGLWSNEYKGIYAVTSGGRIISNLLNQ</sequence>
<evidence type="ECO:0008006" key="3">
    <source>
        <dbReference type="Google" id="ProtNLM"/>
    </source>
</evidence>
<keyword evidence="2" id="KW-1185">Reference proteome</keyword>
<accession>A0ABV8HFS6</accession>
<dbReference type="PROSITE" id="PS51257">
    <property type="entry name" value="PROKAR_LIPOPROTEIN"/>
    <property type="match status" value="1"/>
</dbReference>
<reference evidence="2" key="1">
    <citation type="journal article" date="2019" name="Int. J. Syst. Evol. Microbiol.">
        <title>The Global Catalogue of Microorganisms (GCM) 10K type strain sequencing project: providing services to taxonomists for standard genome sequencing and annotation.</title>
        <authorList>
            <consortium name="The Broad Institute Genomics Platform"/>
            <consortium name="The Broad Institute Genome Sequencing Center for Infectious Disease"/>
            <person name="Wu L."/>
            <person name="Ma J."/>
        </authorList>
    </citation>
    <scope>NUCLEOTIDE SEQUENCE [LARGE SCALE GENOMIC DNA]</scope>
    <source>
        <strain evidence="2">CECT 9128</strain>
    </source>
</reference>
<name>A0ABV8HFS6_9FLAO</name>
<proteinExistence type="predicted"/>
<organism evidence="1 2">
    <name type="scientific">Zunongwangia endophytica</name>
    <dbReference type="NCBI Taxonomy" id="1808945"/>
    <lineage>
        <taxon>Bacteria</taxon>
        <taxon>Pseudomonadati</taxon>
        <taxon>Bacteroidota</taxon>
        <taxon>Flavobacteriia</taxon>
        <taxon>Flavobacteriales</taxon>
        <taxon>Flavobacteriaceae</taxon>
        <taxon>Zunongwangia</taxon>
    </lineage>
</organism>
<dbReference type="SUPFAM" id="SSF101898">
    <property type="entry name" value="NHL repeat"/>
    <property type="match status" value="1"/>
</dbReference>
<dbReference type="RefSeq" id="WP_290232038.1">
    <property type="nucleotide sequence ID" value="NZ_JAUFPZ010000002.1"/>
</dbReference>
<gene>
    <name evidence="1" type="ORF">ACFOS1_19925</name>
</gene>
<dbReference type="Proteomes" id="UP001595793">
    <property type="component" value="Unassembled WGS sequence"/>
</dbReference>
<dbReference type="EMBL" id="JBHSAS010000034">
    <property type="protein sequence ID" value="MFC4029696.1"/>
    <property type="molecule type" value="Genomic_DNA"/>
</dbReference>
<evidence type="ECO:0000313" key="1">
    <source>
        <dbReference type="EMBL" id="MFC4029696.1"/>
    </source>
</evidence>
<evidence type="ECO:0000313" key="2">
    <source>
        <dbReference type="Proteomes" id="UP001595793"/>
    </source>
</evidence>
<comment type="caution">
    <text evidence="1">The sequence shown here is derived from an EMBL/GenBank/DDBJ whole genome shotgun (WGS) entry which is preliminary data.</text>
</comment>
<protein>
    <recommendedName>
        <fullName evidence="3">Photosynthesis system II assembly factor Ycf48/Hcf136-like domain-containing protein</fullName>
    </recommendedName>
</protein>